<accession>A0AAD5MTM3</accession>
<dbReference type="Proteomes" id="UP001196413">
    <property type="component" value="Unassembled WGS sequence"/>
</dbReference>
<protein>
    <submittedName>
        <fullName evidence="1">Uncharacterized protein</fullName>
    </submittedName>
</protein>
<reference evidence="1" key="1">
    <citation type="submission" date="2021-06" db="EMBL/GenBank/DDBJ databases">
        <title>Parelaphostrongylus tenuis whole genome reference sequence.</title>
        <authorList>
            <person name="Garwood T.J."/>
            <person name="Larsen P.A."/>
            <person name="Fountain-Jones N.M."/>
            <person name="Garbe J.R."/>
            <person name="Macchietto M.G."/>
            <person name="Kania S.A."/>
            <person name="Gerhold R.W."/>
            <person name="Richards J.E."/>
            <person name="Wolf T.M."/>
        </authorList>
    </citation>
    <scope>NUCLEOTIDE SEQUENCE</scope>
    <source>
        <strain evidence="1">MNPRO001-30</strain>
        <tissue evidence="1">Meninges</tissue>
    </source>
</reference>
<organism evidence="1 2">
    <name type="scientific">Parelaphostrongylus tenuis</name>
    <name type="common">Meningeal worm</name>
    <dbReference type="NCBI Taxonomy" id="148309"/>
    <lineage>
        <taxon>Eukaryota</taxon>
        <taxon>Metazoa</taxon>
        <taxon>Ecdysozoa</taxon>
        <taxon>Nematoda</taxon>
        <taxon>Chromadorea</taxon>
        <taxon>Rhabditida</taxon>
        <taxon>Rhabditina</taxon>
        <taxon>Rhabditomorpha</taxon>
        <taxon>Strongyloidea</taxon>
        <taxon>Metastrongylidae</taxon>
        <taxon>Parelaphostrongylus</taxon>
    </lineage>
</organism>
<gene>
    <name evidence="1" type="ORF">KIN20_022134</name>
</gene>
<name>A0AAD5MTM3_PARTN</name>
<comment type="caution">
    <text evidence="1">The sequence shown here is derived from an EMBL/GenBank/DDBJ whole genome shotgun (WGS) entry which is preliminary data.</text>
</comment>
<keyword evidence="2" id="KW-1185">Reference proteome</keyword>
<dbReference type="EMBL" id="JAHQIW010004473">
    <property type="protein sequence ID" value="KAJ1362543.1"/>
    <property type="molecule type" value="Genomic_DNA"/>
</dbReference>
<dbReference type="SUPFAM" id="SSF49354">
    <property type="entry name" value="PapD-like"/>
    <property type="match status" value="1"/>
</dbReference>
<proteinExistence type="predicted"/>
<evidence type="ECO:0000313" key="1">
    <source>
        <dbReference type="EMBL" id="KAJ1362543.1"/>
    </source>
</evidence>
<sequence>MGDFKLQLEPAERIVFAGKQLGEIPTLTSIKITNTLKERIAFKVRQEHVASLSSLDAASLITLHNELFAARLGRYRVPVVPKGSSGY</sequence>
<evidence type="ECO:0000313" key="2">
    <source>
        <dbReference type="Proteomes" id="UP001196413"/>
    </source>
</evidence>
<dbReference type="AlphaFoldDB" id="A0AAD5MTM3"/>
<dbReference type="InterPro" id="IPR008962">
    <property type="entry name" value="PapD-like_sf"/>
</dbReference>